<reference evidence="1 2" key="1">
    <citation type="journal article" date="2019" name="Genome Biol. Evol.">
        <title>Insights into the evolution of the New World diploid cottons (Gossypium, subgenus Houzingenia) based on genome sequencing.</title>
        <authorList>
            <person name="Grover C.E."/>
            <person name="Arick M.A. 2nd"/>
            <person name="Thrash A."/>
            <person name="Conover J.L."/>
            <person name="Sanders W.S."/>
            <person name="Peterson D.G."/>
            <person name="Frelichowski J.E."/>
            <person name="Scheffler J.A."/>
            <person name="Scheffler B.E."/>
            <person name="Wendel J.F."/>
        </authorList>
    </citation>
    <scope>NUCLEOTIDE SEQUENCE [LARGE SCALE GENOMIC DNA]</scope>
    <source>
        <strain evidence="1">185</strain>
        <tissue evidence="1">Leaf</tissue>
    </source>
</reference>
<evidence type="ECO:0000313" key="2">
    <source>
        <dbReference type="Proteomes" id="UP000593577"/>
    </source>
</evidence>
<evidence type="ECO:0000313" key="1">
    <source>
        <dbReference type="EMBL" id="MBA0683216.1"/>
    </source>
</evidence>
<protein>
    <submittedName>
        <fullName evidence="1">Uncharacterized protein</fullName>
    </submittedName>
</protein>
<proteinExistence type="predicted"/>
<gene>
    <name evidence="1" type="ORF">Goari_024888</name>
</gene>
<keyword evidence="2" id="KW-1185">Reference proteome</keyword>
<dbReference type="Proteomes" id="UP000593577">
    <property type="component" value="Unassembled WGS sequence"/>
</dbReference>
<organism evidence="1 2">
    <name type="scientific">Gossypium aridum</name>
    <name type="common">American cotton</name>
    <name type="synonym">Erioxylum aridum</name>
    <dbReference type="NCBI Taxonomy" id="34290"/>
    <lineage>
        <taxon>Eukaryota</taxon>
        <taxon>Viridiplantae</taxon>
        <taxon>Streptophyta</taxon>
        <taxon>Embryophyta</taxon>
        <taxon>Tracheophyta</taxon>
        <taxon>Spermatophyta</taxon>
        <taxon>Magnoliopsida</taxon>
        <taxon>eudicotyledons</taxon>
        <taxon>Gunneridae</taxon>
        <taxon>Pentapetalae</taxon>
        <taxon>rosids</taxon>
        <taxon>malvids</taxon>
        <taxon>Malvales</taxon>
        <taxon>Malvaceae</taxon>
        <taxon>Malvoideae</taxon>
        <taxon>Gossypium</taxon>
    </lineage>
</organism>
<comment type="caution">
    <text evidence="1">The sequence shown here is derived from an EMBL/GenBank/DDBJ whole genome shotgun (WGS) entry which is preliminary data.</text>
</comment>
<accession>A0A7J8X7E5</accession>
<dbReference type="AlphaFoldDB" id="A0A7J8X7E5"/>
<name>A0A7J8X7E5_GOSAI</name>
<feature type="non-terminal residue" evidence="1">
    <location>
        <position position="45"/>
    </location>
</feature>
<sequence length="45" mass="5144">MFVWWSLCIKKSKAKGGAYSITACYGILDKNKRVETSKAISKRYI</sequence>
<dbReference type="EMBL" id="JABFAA010000006">
    <property type="protein sequence ID" value="MBA0683216.1"/>
    <property type="molecule type" value="Genomic_DNA"/>
</dbReference>